<evidence type="ECO:0000313" key="2">
    <source>
        <dbReference type="EMBL" id="SFQ48884.1"/>
    </source>
</evidence>
<evidence type="ECO:0000313" key="3">
    <source>
        <dbReference type="Proteomes" id="UP000198727"/>
    </source>
</evidence>
<reference evidence="3" key="1">
    <citation type="submission" date="2016-10" db="EMBL/GenBank/DDBJ databases">
        <authorList>
            <person name="Varghese N."/>
            <person name="Submissions S."/>
        </authorList>
    </citation>
    <scope>NUCLEOTIDE SEQUENCE [LARGE SCALE GENOMIC DNA]</scope>
    <source>
        <strain evidence="3">CGMCC 4.5579</strain>
    </source>
</reference>
<dbReference type="Pfam" id="PF20408">
    <property type="entry name" value="Abhydrolase_11"/>
    <property type="match status" value="1"/>
</dbReference>
<keyword evidence="3" id="KW-1185">Reference proteome</keyword>
<dbReference type="InterPro" id="IPR026555">
    <property type="entry name" value="NSL3/Tex30"/>
</dbReference>
<dbReference type="InterPro" id="IPR046879">
    <property type="entry name" value="KANL3/Tex30_Abhydrolase"/>
</dbReference>
<sequence length="213" mass="22008">MTVPVTLRADRGELGGDLGVPPDAVGLVVFAHGSGSSRHSGRNRAVAEALRRRGVATLLMDLLTAEEEAVDLRTRELRFDIGLLAERVRLAVEQVCDRSEVAGLPVGLFGASTGAAAALVAAAGDPAVRAVVSRGGRPDLAGAALDRVTVPTLLIVGGRDEHVLELNREAGSRLAGPSELVVVPGASHLFEEPGALSEVARLAGDWFVAHLPG</sequence>
<dbReference type="Gene3D" id="3.40.50.1820">
    <property type="entry name" value="alpha/beta hydrolase"/>
    <property type="match status" value="1"/>
</dbReference>
<protein>
    <submittedName>
        <fullName evidence="2">Dienelactone hydrolase</fullName>
    </submittedName>
</protein>
<dbReference type="GO" id="GO:0016787">
    <property type="term" value="F:hydrolase activity"/>
    <property type="evidence" value="ECO:0007669"/>
    <property type="project" value="UniProtKB-KW"/>
</dbReference>
<dbReference type="OrthoDB" id="9810066at2"/>
<dbReference type="RefSeq" id="WP_092533208.1">
    <property type="nucleotide sequence ID" value="NZ_FOWW01000008.1"/>
</dbReference>
<dbReference type="PANTHER" id="PTHR13136:SF11">
    <property type="entry name" value="TESTIS-EXPRESSED PROTEIN 30"/>
    <property type="match status" value="1"/>
</dbReference>
<feature type="domain" description="KANL3/Tex30 alpha/beta hydrolase-like" evidence="1">
    <location>
        <begin position="27"/>
        <end position="192"/>
    </location>
</feature>
<keyword evidence="2" id="KW-0378">Hydrolase</keyword>
<dbReference type="SUPFAM" id="SSF53474">
    <property type="entry name" value="alpha/beta-Hydrolases"/>
    <property type="match status" value="1"/>
</dbReference>
<dbReference type="PANTHER" id="PTHR13136">
    <property type="entry name" value="TESTIS DEVELOPMENT PROTEIN PRTD"/>
    <property type="match status" value="1"/>
</dbReference>
<name>A0A1I5YXF1_9PSEU</name>
<gene>
    <name evidence="2" type="ORF">SAMN05421810_10845</name>
</gene>
<dbReference type="AlphaFoldDB" id="A0A1I5YXF1"/>
<evidence type="ECO:0000259" key="1">
    <source>
        <dbReference type="Pfam" id="PF20408"/>
    </source>
</evidence>
<dbReference type="InterPro" id="IPR029058">
    <property type="entry name" value="AB_hydrolase_fold"/>
</dbReference>
<organism evidence="2 3">
    <name type="scientific">Amycolatopsis arida</name>
    <dbReference type="NCBI Taxonomy" id="587909"/>
    <lineage>
        <taxon>Bacteria</taxon>
        <taxon>Bacillati</taxon>
        <taxon>Actinomycetota</taxon>
        <taxon>Actinomycetes</taxon>
        <taxon>Pseudonocardiales</taxon>
        <taxon>Pseudonocardiaceae</taxon>
        <taxon>Amycolatopsis</taxon>
    </lineage>
</organism>
<dbReference type="EMBL" id="FOWW01000008">
    <property type="protein sequence ID" value="SFQ48884.1"/>
    <property type="molecule type" value="Genomic_DNA"/>
</dbReference>
<dbReference type="STRING" id="587909.SAMN05421810_10845"/>
<dbReference type="Proteomes" id="UP000198727">
    <property type="component" value="Unassembled WGS sequence"/>
</dbReference>
<proteinExistence type="predicted"/>
<accession>A0A1I5YXF1</accession>